<dbReference type="AlphaFoldDB" id="A0AAE0GBV0"/>
<dbReference type="GO" id="GO:0015979">
    <property type="term" value="P:photosynthesis"/>
    <property type="evidence" value="ECO:0007669"/>
    <property type="project" value="InterPro"/>
</dbReference>
<protein>
    <recommendedName>
        <fullName evidence="1">PsbP C-terminal domain-containing protein</fullName>
    </recommendedName>
</protein>
<dbReference type="PANTHER" id="PTHR31407:SF17">
    <property type="entry name" value="PSBP DOMAIN-CONTAINING PROTEIN 3, CHLOROPLASTIC"/>
    <property type="match status" value="1"/>
</dbReference>
<gene>
    <name evidence="2" type="ORF">CYMTET_16567</name>
</gene>
<dbReference type="InterPro" id="IPR002683">
    <property type="entry name" value="PsbP_C"/>
</dbReference>
<dbReference type="Gene3D" id="3.40.1000.10">
    <property type="entry name" value="Mog1/PsbP, alpha/beta/alpha sandwich"/>
    <property type="match status" value="1"/>
</dbReference>
<dbReference type="GO" id="GO:0009654">
    <property type="term" value="C:photosystem II oxygen evolving complex"/>
    <property type="evidence" value="ECO:0007669"/>
    <property type="project" value="InterPro"/>
</dbReference>
<proteinExistence type="predicted"/>
<dbReference type="InterPro" id="IPR016123">
    <property type="entry name" value="Mog1/PsbP_a/b/a-sand"/>
</dbReference>
<dbReference type="GO" id="GO:0005509">
    <property type="term" value="F:calcium ion binding"/>
    <property type="evidence" value="ECO:0007669"/>
    <property type="project" value="InterPro"/>
</dbReference>
<evidence type="ECO:0000313" key="2">
    <source>
        <dbReference type="EMBL" id="KAK3275294.1"/>
    </source>
</evidence>
<evidence type="ECO:0000259" key="1">
    <source>
        <dbReference type="Pfam" id="PF01789"/>
    </source>
</evidence>
<dbReference type="EMBL" id="LGRX02007310">
    <property type="protein sequence ID" value="KAK3275294.1"/>
    <property type="molecule type" value="Genomic_DNA"/>
</dbReference>
<organism evidence="2 3">
    <name type="scientific">Cymbomonas tetramitiformis</name>
    <dbReference type="NCBI Taxonomy" id="36881"/>
    <lineage>
        <taxon>Eukaryota</taxon>
        <taxon>Viridiplantae</taxon>
        <taxon>Chlorophyta</taxon>
        <taxon>Pyramimonadophyceae</taxon>
        <taxon>Pyramimonadales</taxon>
        <taxon>Pyramimonadaceae</taxon>
        <taxon>Cymbomonas</taxon>
    </lineage>
</organism>
<accession>A0AAE0GBV0</accession>
<sequence>MNHLTSTVSPSFNLRLPQTPSLLRLRHGSSIRLKASRGSVFRNCKTPITSSCETSEETPLGYDRRGALVRSASALSALILPFPASLPAFADSEFEIYTDDIDKYSLSVPAGWTSGVGGASGSVGTRRVVAFLPPGGNGETNVNIVATNTAADFTKMGSFGTAYDFGFRLVGSLDRSWVGKKPKFLGGTGKGEPGGQISKLIDTKESGGMYYIEYTVTLPGEFDRHLLSVVGLQFDGIYNRLYTVTAQADEADYKDLEKTLTSVIKSFKLPKVLW</sequence>
<dbReference type="SUPFAM" id="SSF55724">
    <property type="entry name" value="Mog1p/PsbP-like"/>
    <property type="match status" value="1"/>
</dbReference>
<dbReference type="Proteomes" id="UP001190700">
    <property type="component" value="Unassembled WGS sequence"/>
</dbReference>
<dbReference type="GO" id="GO:0019898">
    <property type="term" value="C:extrinsic component of membrane"/>
    <property type="evidence" value="ECO:0007669"/>
    <property type="project" value="InterPro"/>
</dbReference>
<keyword evidence="3" id="KW-1185">Reference proteome</keyword>
<dbReference type="PANTHER" id="PTHR31407">
    <property type="match status" value="1"/>
</dbReference>
<feature type="domain" description="PsbP C-terminal" evidence="1">
    <location>
        <begin position="93"/>
        <end position="268"/>
    </location>
</feature>
<comment type="caution">
    <text evidence="2">The sequence shown here is derived from an EMBL/GenBank/DDBJ whole genome shotgun (WGS) entry which is preliminary data.</text>
</comment>
<reference evidence="2 3" key="1">
    <citation type="journal article" date="2015" name="Genome Biol. Evol.">
        <title>Comparative Genomics of a Bacterivorous Green Alga Reveals Evolutionary Causalities and Consequences of Phago-Mixotrophic Mode of Nutrition.</title>
        <authorList>
            <person name="Burns J.A."/>
            <person name="Paasch A."/>
            <person name="Narechania A."/>
            <person name="Kim E."/>
        </authorList>
    </citation>
    <scope>NUCLEOTIDE SEQUENCE [LARGE SCALE GENOMIC DNA]</scope>
    <source>
        <strain evidence="2 3">PLY_AMNH</strain>
    </source>
</reference>
<name>A0AAE0GBV0_9CHLO</name>
<dbReference type="Pfam" id="PF01789">
    <property type="entry name" value="PsbP"/>
    <property type="match status" value="1"/>
</dbReference>
<evidence type="ECO:0000313" key="3">
    <source>
        <dbReference type="Proteomes" id="UP001190700"/>
    </source>
</evidence>